<evidence type="ECO:0000256" key="7">
    <source>
        <dbReference type="ARBA" id="ARBA00022692"/>
    </source>
</evidence>
<keyword evidence="6" id="KW-0592">Phosphate transport</keyword>
<dbReference type="PATRIC" id="fig|1304275.5.peg.431"/>
<dbReference type="EMBL" id="APNK01000002">
    <property type="protein sequence ID" value="KEZ78889.1"/>
    <property type="molecule type" value="Genomic_DNA"/>
</dbReference>
<feature type="transmembrane region" description="Helical" evidence="10">
    <location>
        <begin position="193"/>
        <end position="213"/>
    </location>
</feature>
<name>A0A084IQA5_SALHC</name>
<comment type="caution">
    <text evidence="12">The sequence shown here is derived from an EMBL/GenBank/DDBJ whole genome shotgun (WGS) entry which is preliminary data.</text>
</comment>
<dbReference type="InterPro" id="IPR035906">
    <property type="entry name" value="MetI-like_sf"/>
</dbReference>
<dbReference type="GO" id="GO:0005315">
    <property type="term" value="F:phosphate transmembrane transporter activity"/>
    <property type="evidence" value="ECO:0007669"/>
    <property type="project" value="InterPro"/>
</dbReference>
<evidence type="ECO:0000256" key="5">
    <source>
        <dbReference type="ARBA" id="ARBA00022475"/>
    </source>
</evidence>
<keyword evidence="9 10" id="KW-0472">Membrane</keyword>
<dbReference type="STRING" id="1304275.C41B8_02127"/>
<dbReference type="Pfam" id="PF00528">
    <property type="entry name" value="BPD_transp_1"/>
    <property type="match status" value="1"/>
</dbReference>
<organism evidence="12 13">
    <name type="scientific">Salinisphaera hydrothermalis (strain C41B8)</name>
    <dbReference type="NCBI Taxonomy" id="1304275"/>
    <lineage>
        <taxon>Bacteria</taxon>
        <taxon>Pseudomonadati</taxon>
        <taxon>Pseudomonadota</taxon>
        <taxon>Gammaproteobacteria</taxon>
        <taxon>Salinisphaerales</taxon>
        <taxon>Salinisphaeraceae</taxon>
        <taxon>Salinisphaera</taxon>
    </lineage>
</organism>
<feature type="domain" description="ABC transmembrane type-1" evidence="11">
    <location>
        <begin position="66"/>
        <end position="271"/>
    </location>
</feature>
<dbReference type="CDD" id="cd06261">
    <property type="entry name" value="TM_PBP2"/>
    <property type="match status" value="1"/>
</dbReference>
<keyword evidence="13" id="KW-1185">Reference proteome</keyword>
<keyword evidence="8 10" id="KW-1133">Transmembrane helix</keyword>
<dbReference type="InterPro" id="IPR005672">
    <property type="entry name" value="Phosphate_PstA"/>
</dbReference>
<dbReference type="GO" id="GO:0005886">
    <property type="term" value="C:plasma membrane"/>
    <property type="evidence" value="ECO:0007669"/>
    <property type="project" value="UniProtKB-SubCell"/>
</dbReference>
<dbReference type="AlphaFoldDB" id="A0A084IQA5"/>
<dbReference type="GO" id="GO:0035435">
    <property type="term" value="P:phosphate ion transmembrane transport"/>
    <property type="evidence" value="ECO:0007669"/>
    <property type="project" value="InterPro"/>
</dbReference>
<protein>
    <recommendedName>
        <fullName evidence="3 10">Phosphate transport system permease protein PstA</fullName>
    </recommendedName>
</protein>
<dbReference type="Proteomes" id="UP000028302">
    <property type="component" value="Unassembled WGS sequence"/>
</dbReference>
<evidence type="ECO:0000256" key="2">
    <source>
        <dbReference type="ARBA" id="ARBA00007069"/>
    </source>
</evidence>
<evidence type="ECO:0000259" key="11">
    <source>
        <dbReference type="PROSITE" id="PS50928"/>
    </source>
</evidence>
<evidence type="ECO:0000313" key="13">
    <source>
        <dbReference type="Proteomes" id="UP000028302"/>
    </source>
</evidence>
<gene>
    <name evidence="12" type="ORF">C41B8_02127</name>
</gene>
<dbReference type="NCBIfam" id="TIGR00974">
    <property type="entry name" value="3a0107s02c"/>
    <property type="match status" value="1"/>
</dbReference>
<keyword evidence="5 10" id="KW-1003">Cell membrane</keyword>
<evidence type="ECO:0000256" key="9">
    <source>
        <dbReference type="ARBA" id="ARBA00023136"/>
    </source>
</evidence>
<reference evidence="12 13" key="1">
    <citation type="submission" date="2013-03" db="EMBL/GenBank/DDBJ databases">
        <title>Salinisphaera hydrothermalis C41B8 Genome Sequencing.</title>
        <authorList>
            <person name="Li C."/>
            <person name="Lai Q."/>
            <person name="Shao Z."/>
        </authorList>
    </citation>
    <scope>NUCLEOTIDE SEQUENCE [LARGE SCALE GENOMIC DNA]</scope>
    <source>
        <strain evidence="12 13">C41B8</strain>
    </source>
</reference>
<dbReference type="Gene3D" id="1.10.3720.10">
    <property type="entry name" value="MetI-like"/>
    <property type="match status" value="1"/>
</dbReference>
<evidence type="ECO:0000256" key="3">
    <source>
        <dbReference type="ARBA" id="ARBA00016864"/>
    </source>
</evidence>
<dbReference type="eggNOG" id="COG0581">
    <property type="taxonomic scope" value="Bacteria"/>
</dbReference>
<feature type="transmembrane region" description="Helical" evidence="10">
    <location>
        <begin position="12"/>
        <end position="36"/>
    </location>
</feature>
<dbReference type="PANTHER" id="PTHR42922:SF1">
    <property type="entry name" value="PHOSPHATE TRANSPORT SYSTEM PERMEASE PROTEIN PSTA"/>
    <property type="match status" value="1"/>
</dbReference>
<feature type="transmembrane region" description="Helical" evidence="10">
    <location>
        <begin position="70"/>
        <end position="90"/>
    </location>
</feature>
<evidence type="ECO:0000256" key="8">
    <source>
        <dbReference type="ARBA" id="ARBA00022989"/>
    </source>
</evidence>
<evidence type="ECO:0000256" key="4">
    <source>
        <dbReference type="ARBA" id="ARBA00022448"/>
    </source>
</evidence>
<dbReference type="InterPro" id="IPR051408">
    <property type="entry name" value="Phosphate_transprt_permease"/>
</dbReference>
<comment type="subcellular location">
    <subcellularLocation>
        <location evidence="10">Cell inner membrane</location>
        <topology evidence="10">Multi-pass membrane protein</topology>
    </subcellularLocation>
    <subcellularLocation>
        <location evidence="1">Cell membrane</location>
        <topology evidence="1">Multi-pass membrane protein</topology>
    </subcellularLocation>
</comment>
<comment type="similarity">
    <text evidence="2 10">Belongs to the binding-protein-dependent transport system permease family. CysTW subfamily.</text>
</comment>
<dbReference type="InterPro" id="IPR000515">
    <property type="entry name" value="MetI-like"/>
</dbReference>
<dbReference type="PANTHER" id="PTHR42922">
    <property type="entry name" value="PHOSPHATE TRANSPORT SYSTEM PERMEASE PROTEIN PSTA"/>
    <property type="match status" value="1"/>
</dbReference>
<proteinExistence type="inferred from homology"/>
<keyword evidence="4" id="KW-0813">Transport</keyword>
<evidence type="ECO:0000256" key="10">
    <source>
        <dbReference type="RuleBase" id="RU363043"/>
    </source>
</evidence>
<dbReference type="SUPFAM" id="SSF161098">
    <property type="entry name" value="MetI-like"/>
    <property type="match status" value="1"/>
</dbReference>
<feature type="transmembrane region" description="Helical" evidence="10">
    <location>
        <begin position="102"/>
        <end position="124"/>
    </location>
</feature>
<feature type="transmembrane region" description="Helical" evidence="10">
    <location>
        <begin position="252"/>
        <end position="275"/>
    </location>
</feature>
<evidence type="ECO:0000313" key="12">
    <source>
        <dbReference type="EMBL" id="KEZ78889.1"/>
    </source>
</evidence>
<accession>A0A084IQA5</accession>
<sequence length="281" mass="30137">MARYRYHRRRILSLLGWVVCGGFFVLLGFALVDILVEIAAGGFPALNTKLFTEPTQGVSGGLANAIEGTALLTAGSVLIAGPIGIGTGIYMAEKQERVFSRVVRFMADVLVGIPSIVLGLFGYITMVVGLGWHFSVLAGAITLAIMITPYIARTTELALLALPGSLREAAYALGATEPVVVFRVLLPSCVGRVLTGLLLAMALSMGETAPLIYTVGWSNYTWNGHLTHEPLGYLTYVIWSFINEPFESAHQLAFAAALLITFFALAITLGSRLILSRLDKS</sequence>
<evidence type="ECO:0000256" key="1">
    <source>
        <dbReference type="ARBA" id="ARBA00004651"/>
    </source>
</evidence>
<feature type="transmembrane region" description="Helical" evidence="10">
    <location>
        <begin position="130"/>
        <end position="152"/>
    </location>
</feature>
<dbReference type="PROSITE" id="PS50928">
    <property type="entry name" value="ABC_TM1"/>
    <property type="match status" value="1"/>
</dbReference>
<evidence type="ECO:0000256" key="6">
    <source>
        <dbReference type="ARBA" id="ARBA00022592"/>
    </source>
</evidence>
<keyword evidence="7 10" id="KW-0812">Transmembrane</keyword>